<dbReference type="Pfam" id="PF02458">
    <property type="entry name" value="Transferase"/>
    <property type="match status" value="1"/>
</dbReference>
<dbReference type="OrthoDB" id="586091at2759"/>
<sequence>MSADDVSGQLPIRIVSRRLVKASDQSIEPYRAAFCNLDLLYTNNSQWFMVCLYPNNSNLSKAAIDFDGVVASFETGLPSLLSHFYPLTGRIVNGPSSGVPELHCDNQGAELVVAEVDVTLASLDYGVATESLQKMKLRFPEDHAFSVQLLSFACGGCAVVWGANHLVCDGYSVSTVVRTWSELAWAGKIAGAAARPSFDSVFRPRDPPSYGAMFDGLYTPYDDDRLVNVLTAHDCLVERLYYVEASDLAWLRDMASAGGQRASRVQAVSAYIWKALAAVAAASRVTGARCRMGWWVNGRPRLTAPDPELVRDFFGNVTTYAPADAAVEEIQRRPLAEVAAMVREATTTSADEYGVYVQELIDWMEQHKTETMVETTALGFGSPTVNVTVMASFAMDTDFGLGQAALAMPVFDYGRLSTGLVWVSAASGANAGSWLINTCVWPRLAAALESEFDGHRIFKPLTAEYLGLVVQEAHRT</sequence>
<gene>
    <name evidence="4" type="ORF">BS78_K079000</name>
</gene>
<dbReference type="Proteomes" id="UP001164776">
    <property type="component" value="Unassembled WGS sequence"/>
</dbReference>
<dbReference type="Gene3D" id="3.30.559.10">
    <property type="entry name" value="Chloramphenicol acetyltransferase-like domain"/>
    <property type="match status" value="2"/>
</dbReference>
<dbReference type="PANTHER" id="PTHR31642">
    <property type="entry name" value="TRICHOTHECENE 3-O-ACETYLTRANSFERASE"/>
    <property type="match status" value="1"/>
</dbReference>
<dbReference type="InterPro" id="IPR023213">
    <property type="entry name" value="CAT-like_dom_sf"/>
</dbReference>
<name>A0A9W7XCP8_9POAL</name>
<proteinExistence type="inferred from homology"/>
<dbReference type="PANTHER" id="PTHR31642:SF114">
    <property type="entry name" value="OS07G0244600 PROTEIN"/>
    <property type="match status" value="1"/>
</dbReference>
<evidence type="ECO:0000313" key="4">
    <source>
        <dbReference type="EMBL" id="KAJ1256141.1"/>
    </source>
</evidence>
<comment type="similarity">
    <text evidence="1">Belongs to the plant acyltransferase family.</text>
</comment>
<accession>A0A9W7XCP8</accession>
<keyword evidence="2" id="KW-0808">Transferase</keyword>
<evidence type="ECO:0000256" key="3">
    <source>
        <dbReference type="ARBA" id="ARBA00023315"/>
    </source>
</evidence>
<organism evidence="4 5">
    <name type="scientific">Paspalum vaginatum</name>
    <name type="common">seashore paspalum</name>
    <dbReference type="NCBI Taxonomy" id="158149"/>
    <lineage>
        <taxon>Eukaryota</taxon>
        <taxon>Viridiplantae</taxon>
        <taxon>Streptophyta</taxon>
        <taxon>Embryophyta</taxon>
        <taxon>Tracheophyta</taxon>
        <taxon>Spermatophyta</taxon>
        <taxon>Magnoliopsida</taxon>
        <taxon>Liliopsida</taxon>
        <taxon>Poales</taxon>
        <taxon>Poaceae</taxon>
        <taxon>PACMAD clade</taxon>
        <taxon>Panicoideae</taxon>
        <taxon>Andropogonodae</taxon>
        <taxon>Paspaleae</taxon>
        <taxon>Paspalinae</taxon>
        <taxon>Paspalum</taxon>
    </lineage>
</organism>
<evidence type="ECO:0000256" key="1">
    <source>
        <dbReference type="ARBA" id="ARBA00009861"/>
    </source>
</evidence>
<reference evidence="4 5" key="1">
    <citation type="submission" date="2022-10" db="EMBL/GenBank/DDBJ databases">
        <title>WGS assembly of Paspalum vaginatum 540-79.</title>
        <authorList>
            <person name="Sun G."/>
            <person name="Wase N."/>
            <person name="Shu S."/>
            <person name="Jenkins J."/>
            <person name="Zhou B."/>
            <person name="Torres-Rodriguez J."/>
            <person name="Chen C."/>
            <person name="Sandor L."/>
            <person name="Plott C."/>
            <person name="Yoshinga Y."/>
            <person name="Daum C."/>
            <person name="Qi P."/>
            <person name="Barry K."/>
            <person name="Lipzen A."/>
            <person name="Berry L."/>
            <person name="Pedersen C."/>
            <person name="Gottilla T."/>
            <person name="Foltz A."/>
            <person name="Yu H."/>
            <person name="O'Malley R."/>
            <person name="Zhang C."/>
            <person name="Devos K."/>
            <person name="Sigmon B."/>
            <person name="Yu B."/>
            <person name="Obata T."/>
            <person name="Schmutz J."/>
            <person name="Schnable J."/>
        </authorList>
    </citation>
    <scope>NUCLEOTIDE SEQUENCE [LARGE SCALE GENOMIC DNA]</scope>
    <source>
        <strain evidence="5">cv. 540-79</strain>
    </source>
</reference>
<dbReference type="EMBL" id="MU629549">
    <property type="protein sequence ID" value="KAJ1256141.1"/>
    <property type="molecule type" value="Genomic_DNA"/>
</dbReference>
<keyword evidence="5" id="KW-1185">Reference proteome</keyword>
<comment type="caution">
    <text evidence="4">The sequence shown here is derived from an EMBL/GenBank/DDBJ whole genome shotgun (WGS) entry which is preliminary data.</text>
</comment>
<dbReference type="GO" id="GO:0016747">
    <property type="term" value="F:acyltransferase activity, transferring groups other than amino-acyl groups"/>
    <property type="evidence" value="ECO:0007669"/>
    <property type="project" value="TreeGrafter"/>
</dbReference>
<dbReference type="AlphaFoldDB" id="A0A9W7XCP8"/>
<dbReference type="InterPro" id="IPR050317">
    <property type="entry name" value="Plant_Fungal_Acyltransferase"/>
</dbReference>
<keyword evidence="3" id="KW-0012">Acyltransferase</keyword>
<evidence type="ECO:0000256" key="2">
    <source>
        <dbReference type="ARBA" id="ARBA00022679"/>
    </source>
</evidence>
<protein>
    <submittedName>
        <fullName evidence="4">Uncharacterized protein</fullName>
    </submittedName>
</protein>
<evidence type="ECO:0000313" key="5">
    <source>
        <dbReference type="Proteomes" id="UP001164776"/>
    </source>
</evidence>